<proteinExistence type="predicted"/>
<reference evidence="1 2" key="1">
    <citation type="submission" date="2023-07" db="EMBL/GenBank/DDBJ databases">
        <title>Sequencing the genomes of 1000 actinobacteria strains.</title>
        <authorList>
            <person name="Klenk H.-P."/>
        </authorList>
    </citation>
    <scope>NUCLEOTIDE SEQUENCE [LARGE SCALE GENOMIC DNA]</scope>
    <source>
        <strain evidence="1 2">DSM 44710</strain>
    </source>
</reference>
<accession>A0ABT9MV85</accession>
<dbReference type="EMBL" id="JAUSRA010000001">
    <property type="protein sequence ID" value="MDP9795289.1"/>
    <property type="molecule type" value="Genomic_DNA"/>
</dbReference>
<dbReference type="RefSeq" id="WP_306830976.1">
    <property type="nucleotide sequence ID" value="NZ_JAUSRA010000001.1"/>
</dbReference>
<keyword evidence="2" id="KW-1185">Reference proteome</keyword>
<name>A0ABT9MV85_9ACTN</name>
<organism evidence="1 2">
    <name type="scientific">Catenuloplanes nepalensis</name>
    <dbReference type="NCBI Taxonomy" id="587533"/>
    <lineage>
        <taxon>Bacteria</taxon>
        <taxon>Bacillati</taxon>
        <taxon>Actinomycetota</taxon>
        <taxon>Actinomycetes</taxon>
        <taxon>Micromonosporales</taxon>
        <taxon>Micromonosporaceae</taxon>
        <taxon>Catenuloplanes</taxon>
    </lineage>
</organism>
<dbReference type="Proteomes" id="UP001240984">
    <property type="component" value="Unassembled WGS sequence"/>
</dbReference>
<protein>
    <submittedName>
        <fullName evidence="1">Uncharacterized protein</fullName>
    </submittedName>
</protein>
<comment type="caution">
    <text evidence="1">The sequence shown here is derived from an EMBL/GenBank/DDBJ whole genome shotgun (WGS) entry which is preliminary data.</text>
</comment>
<gene>
    <name evidence="1" type="ORF">J2S43_003801</name>
</gene>
<sequence length="53" mass="5487">MDLLVVPPGTEPGNADAALLLATEVGSPMHAPQILASVETGRNSHEREAVPAR</sequence>
<evidence type="ECO:0000313" key="1">
    <source>
        <dbReference type="EMBL" id="MDP9795289.1"/>
    </source>
</evidence>
<evidence type="ECO:0000313" key="2">
    <source>
        <dbReference type="Proteomes" id="UP001240984"/>
    </source>
</evidence>